<dbReference type="InterPro" id="IPR050736">
    <property type="entry name" value="Sensor_HK_Regulatory"/>
</dbReference>
<keyword evidence="6" id="KW-0902">Two-component regulatory system</keyword>
<dbReference type="SMART" id="SM00387">
    <property type="entry name" value="HATPase_c"/>
    <property type="match status" value="1"/>
</dbReference>
<name>A0A3Q9IL78_9BACT</name>
<dbReference type="PANTHER" id="PTHR43711:SF1">
    <property type="entry name" value="HISTIDINE KINASE 1"/>
    <property type="match status" value="1"/>
</dbReference>
<dbReference type="PANTHER" id="PTHR43711">
    <property type="entry name" value="TWO-COMPONENT HISTIDINE KINASE"/>
    <property type="match status" value="1"/>
</dbReference>
<dbReference type="Pfam" id="PF02518">
    <property type="entry name" value="HATPase_c"/>
    <property type="match status" value="1"/>
</dbReference>
<evidence type="ECO:0000313" key="9">
    <source>
        <dbReference type="EMBL" id="AZS28111.1"/>
    </source>
</evidence>
<evidence type="ECO:0000256" key="3">
    <source>
        <dbReference type="ARBA" id="ARBA00022553"/>
    </source>
</evidence>
<dbReference type="AlphaFoldDB" id="A0A3Q9IL78"/>
<keyword evidence="7" id="KW-1133">Transmembrane helix</keyword>
<evidence type="ECO:0000256" key="7">
    <source>
        <dbReference type="SAM" id="Phobius"/>
    </source>
</evidence>
<keyword evidence="10" id="KW-1185">Reference proteome</keyword>
<dbReference type="PRINTS" id="PR00344">
    <property type="entry name" value="BCTRLSENSOR"/>
</dbReference>
<comment type="catalytic activity">
    <reaction evidence="1">
        <text>ATP + protein L-histidine = ADP + protein N-phospho-L-histidine.</text>
        <dbReference type="EC" id="2.7.13.3"/>
    </reaction>
</comment>
<reference evidence="9 10" key="1">
    <citation type="submission" date="2018-10" db="EMBL/GenBank/DDBJ databases">
        <title>Butyricimonas faecalis sp. nov., isolated from human faeces and emended description of the genus Butyricimonas.</title>
        <authorList>
            <person name="Le Roy T."/>
            <person name="Van der Smissen P."/>
            <person name="Paquot A."/>
            <person name="Delzenne N."/>
            <person name="Muccioli G."/>
            <person name="Collet J.-F."/>
            <person name="Cani P.D."/>
        </authorList>
    </citation>
    <scope>NUCLEOTIDE SEQUENCE [LARGE SCALE GENOMIC DNA]</scope>
    <source>
        <strain evidence="9 10">H184</strain>
    </source>
</reference>
<dbReference type="InterPro" id="IPR036097">
    <property type="entry name" value="HisK_dim/P_sf"/>
</dbReference>
<keyword evidence="3" id="KW-0597">Phosphoprotein</keyword>
<dbReference type="InterPro" id="IPR036890">
    <property type="entry name" value="HATPase_C_sf"/>
</dbReference>
<dbReference type="KEGG" id="buy:D8S85_00130"/>
<accession>A0A3Q9IL78</accession>
<gene>
    <name evidence="9" type="ORF">D8S85_00130</name>
</gene>
<dbReference type="SUPFAM" id="SSF47384">
    <property type="entry name" value="Homodimeric domain of signal transducing histidine kinase"/>
    <property type="match status" value="1"/>
</dbReference>
<dbReference type="PROSITE" id="PS50109">
    <property type="entry name" value="HIS_KIN"/>
    <property type="match status" value="1"/>
</dbReference>
<dbReference type="Pfam" id="PF00512">
    <property type="entry name" value="HisKA"/>
    <property type="match status" value="1"/>
</dbReference>
<dbReference type="GO" id="GO:0000155">
    <property type="term" value="F:phosphorelay sensor kinase activity"/>
    <property type="evidence" value="ECO:0007669"/>
    <property type="project" value="InterPro"/>
</dbReference>
<dbReference type="RefSeq" id="WP_106624260.1">
    <property type="nucleotide sequence ID" value="NZ_CP032819.1"/>
</dbReference>
<dbReference type="InterPro" id="IPR003661">
    <property type="entry name" value="HisK_dim/P_dom"/>
</dbReference>
<evidence type="ECO:0000256" key="4">
    <source>
        <dbReference type="ARBA" id="ARBA00022679"/>
    </source>
</evidence>
<feature type="domain" description="Histidine kinase" evidence="8">
    <location>
        <begin position="194"/>
        <end position="408"/>
    </location>
</feature>
<dbReference type="Gene3D" id="1.10.287.130">
    <property type="match status" value="1"/>
</dbReference>
<keyword evidence="5 9" id="KW-0418">Kinase</keyword>
<evidence type="ECO:0000256" key="6">
    <source>
        <dbReference type="ARBA" id="ARBA00023012"/>
    </source>
</evidence>
<evidence type="ECO:0000259" key="8">
    <source>
        <dbReference type="PROSITE" id="PS50109"/>
    </source>
</evidence>
<dbReference type="InterPro" id="IPR004358">
    <property type="entry name" value="Sig_transdc_His_kin-like_C"/>
</dbReference>
<dbReference type="InterPro" id="IPR003594">
    <property type="entry name" value="HATPase_dom"/>
</dbReference>
<evidence type="ECO:0000256" key="5">
    <source>
        <dbReference type="ARBA" id="ARBA00022777"/>
    </source>
</evidence>
<dbReference type="CDD" id="cd00082">
    <property type="entry name" value="HisKA"/>
    <property type="match status" value="1"/>
</dbReference>
<evidence type="ECO:0000256" key="2">
    <source>
        <dbReference type="ARBA" id="ARBA00012438"/>
    </source>
</evidence>
<dbReference type="OrthoDB" id="9796457at2"/>
<dbReference type="SUPFAM" id="SSF55874">
    <property type="entry name" value="ATPase domain of HSP90 chaperone/DNA topoisomerase II/histidine kinase"/>
    <property type="match status" value="1"/>
</dbReference>
<keyword evidence="4" id="KW-0808">Transferase</keyword>
<sequence>MKYYIIIAVLIGVILFILYKYRQAKQAISNKKGEIKTSEALLDFILQHIKSYILFIDKDFIVMKTNYYAITNTQDSGQAKRVGELLHCVNSLSKGCGNGELCKVCPIRQAITETFKTKKDFSNLEATVSLCLSDQETLKCNVTVSGSYMNLHNRPEMLITIHDITELKQTQIRLQDALDKTERIEKSKFMFLEKLSNEINDQLNCILGWTNLVSTDKTLTPDQQSEYMNLIYEHSDHLSHLANDVLRLARIDAHKIDLQMVTFCLHEFCQDIILLRTNNSHPNVELYLEGDSPNLLVYTDQQKLYQVILNLLSNAQKFTDKGHIKLAYSVDEEQNTINFLVEDTGLGMSPKIHSYLFERFYKANTFTDGPGLGLSICKAYIEAMGGTIQFTSSEGHGTCFQFSIKKEPIPEGDITLDIPK</sequence>
<evidence type="ECO:0000256" key="1">
    <source>
        <dbReference type="ARBA" id="ARBA00000085"/>
    </source>
</evidence>
<proteinExistence type="predicted"/>
<dbReference type="EC" id="2.7.13.3" evidence="2"/>
<feature type="transmembrane region" description="Helical" evidence="7">
    <location>
        <begin position="6"/>
        <end position="22"/>
    </location>
</feature>
<keyword evidence="7" id="KW-0472">Membrane</keyword>
<keyword evidence="7" id="KW-0812">Transmembrane</keyword>
<dbReference type="Proteomes" id="UP000270673">
    <property type="component" value="Chromosome"/>
</dbReference>
<dbReference type="InterPro" id="IPR005467">
    <property type="entry name" value="His_kinase_dom"/>
</dbReference>
<dbReference type="EMBL" id="CP032819">
    <property type="protein sequence ID" value="AZS28111.1"/>
    <property type="molecule type" value="Genomic_DNA"/>
</dbReference>
<organism evidence="9 10">
    <name type="scientific">Butyricimonas faecalis</name>
    <dbReference type="NCBI Taxonomy" id="2093856"/>
    <lineage>
        <taxon>Bacteria</taxon>
        <taxon>Pseudomonadati</taxon>
        <taxon>Bacteroidota</taxon>
        <taxon>Bacteroidia</taxon>
        <taxon>Bacteroidales</taxon>
        <taxon>Odoribacteraceae</taxon>
        <taxon>Butyricimonas</taxon>
    </lineage>
</organism>
<evidence type="ECO:0000313" key="10">
    <source>
        <dbReference type="Proteomes" id="UP000270673"/>
    </source>
</evidence>
<protein>
    <recommendedName>
        <fullName evidence="2">histidine kinase</fullName>
        <ecNumber evidence="2">2.7.13.3</ecNumber>
    </recommendedName>
</protein>
<dbReference type="Gene3D" id="3.30.565.10">
    <property type="entry name" value="Histidine kinase-like ATPase, C-terminal domain"/>
    <property type="match status" value="1"/>
</dbReference>